<feature type="domain" description="Non-canonical purine NTP phosphatase/PRRC1" evidence="11">
    <location>
        <begin position="11"/>
        <end position="177"/>
    </location>
</feature>
<evidence type="ECO:0000256" key="6">
    <source>
        <dbReference type="ARBA" id="ARBA00023080"/>
    </source>
</evidence>
<keyword evidence="13" id="KW-1185">Reference proteome</keyword>
<gene>
    <name evidence="12" type="primary">yjjX</name>
    <name evidence="12" type="ORF">J9B83_05620</name>
</gene>
<evidence type="ECO:0000259" key="11">
    <source>
        <dbReference type="Pfam" id="PF01931"/>
    </source>
</evidence>
<evidence type="ECO:0000256" key="4">
    <source>
        <dbReference type="ARBA" id="ARBA00022801"/>
    </source>
</evidence>
<keyword evidence="3 10" id="KW-0547">Nucleotide-binding</keyword>
<evidence type="ECO:0000256" key="5">
    <source>
        <dbReference type="ARBA" id="ARBA00022842"/>
    </source>
</evidence>
<dbReference type="NCBIfam" id="NF003459">
    <property type="entry name" value="PRK05074.1"/>
    <property type="match status" value="1"/>
</dbReference>
<dbReference type="Pfam" id="PF01931">
    <property type="entry name" value="NTPase_I-T"/>
    <property type="match status" value="1"/>
</dbReference>
<keyword evidence="7 10" id="KW-0464">Manganese</keyword>
<evidence type="ECO:0000256" key="3">
    <source>
        <dbReference type="ARBA" id="ARBA00022741"/>
    </source>
</evidence>
<protein>
    <recommendedName>
        <fullName evidence="10">Inosine/xanthosine triphosphatase</fullName>
        <shortName evidence="10">ITPase/XTPase</shortName>
        <ecNumber evidence="10">3.6.1.73</ecNumber>
    </recommendedName>
    <alternativeName>
        <fullName evidence="10">Non-canonical purine NTP phosphatase</fullName>
    </alternativeName>
    <alternativeName>
        <fullName evidence="10">Non-standard purine NTP phosphatase</fullName>
    </alternativeName>
    <alternativeName>
        <fullName evidence="10">Nucleoside-triphosphate phosphatase</fullName>
        <shortName evidence="10">NTPase</shortName>
    </alternativeName>
</protein>
<evidence type="ECO:0000256" key="9">
    <source>
        <dbReference type="ARBA" id="ARBA00048781"/>
    </source>
</evidence>
<comment type="similarity">
    <text evidence="10">Belongs to the YjjX NTPase family.</text>
</comment>
<dbReference type="InterPro" id="IPR029001">
    <property type="entry name" value="ITPase-like_fam"/>
</dbReference>
<comment type="cofactor">
    <cofactor evidence="10">
        <name>Mg(2+)</name>
        <dbReference type="ChEBI" id="CHEBI:18420"/>
    </cofactor>
    <cofactor evidence="10">
        <name>Mn(2+)</name>
        <dbReference type="ChEBI" id="CHEBI:29035"/>
    </cofactor>
    <text evidence="10">Binds 1 divalent metal cation per subunit; can use either Mg(2+) or Mn(2+).</text>
</comment>
<name>A0ABS5H9Q9_9GAMM</name>
<organism evidence="12 13">
    <name type="scientific">Marinomonas vulgaris</name>
    <dbReference type="NCBI Taxonomy" id="2823372"/>
    <lineage>
        <taxon>Bacteria</taxon>
        <taxon>Pseudomonadati</taxon>
        <taxon>Pseudomonadota</taxon>
        <taxon>Gammaproteobacteria</taxon>
        <taxon>Oceanospirillales</taxon>
        <taxon>Oceanospirillaceae</taxon>
        <taxon>Marinomonas</taxon>
    </lineage>
</organism>
<evidence type="ECO:0000313" key="13">
    <source>
        <dbReference type="Proteomes" id="UP000679722"/>
    </source>
</evidence>
<comment type="cofactor">
    <cofactor evidence="1">
        <name>Mn(2+)</name>
        <dbReference type="ChEBI" id="CHEBI:29035"/>
    </cofactor>
</comment>
<comment type="caution">
    <text evidence="10">Lacks conserved residue(s) required for the propagation of feature annotation.</text>
</comment>
<keyword evidence="5 10" id="KW-0460">Magnesium</keyword>
<accession>A0ABS5H9Q9</accession>
<dbReference type="RefSeq" id="WP_211535767.1">
    <property type="nucleotide sequence ID" value="NZ_JAGSSV010000005.1"/>
</dbReference>
<keyword evidence="2 10" id="KW-0479">Metal-binding</keyword>
<keyword evidence="6 10" id="KW-0546">Nucleotide metabolism</keyword>
<evidence type="ECO:0000256" key="8">
    <source>
        <dbReference type="ARBA" id="ARBA00048174"/>
    </source>
</evidence>
<evidence type="ECO:0000256" key="10">
    <source>
        <dbReference type="HAMAP-Rule" id="MF_00648"/>
    </source>
</evidence>
<feature type="binding site" evidence="10">
    <location>
        <begin position="12"/>
        <end position="17"/>
    </location>
    <ligand>
        <name>substrate</name>
    </ligand>
</feature>
<sequence length="184" mass="20003">MTTQTYSICVGSTNPVKIRAAKEAFELMFPTVSLDCDGINALSGVSDQPMTEAETRLGAQNRIRYCLQADSQSKSDFYVAMEGGVDLFEEGPATFAYVAILDKSGRLLTGRTANLPLPQPFYQRLCANEELGSLMDDAFKTSNIKQKGGAIGLLTNNVATRQSIYTQALVLALAPVLHPEHYTN</sequence>
<evidence type="ECO:0000256" key="7">
    <source>
        <dbReference type="ARBA" id="ARBA00023211"/>
    </source>
</evidence>
<comment type="catalytic activity">
    <reaction evidence="9 10">
        <text>XTP + H2O = XDP + phosphate + H(+)</text>
        <dbReference type="Rhea" id="RHEA:28406"/>
        <dbReference type="ChEBI" id="CHEBI:15377"/>
        <dbReference type="ChEBI" id="CHEBI:15378"/>
        <dbReference type="ChEBI" id="CHEBI:43474"/>
        <dbReference type="ChEBI" id="CHEBI:59884"/>
        <dbReference type="ChEBI" id="CHEBI:61314"/>
        <dbReference type="EC" id="3.6.1.73"/>
    </reaction>
</comment>
<dbReference type="GO" id="GO:0016787">
    <property type="term" value="F:hydrolase activity"/>
    <property type="evidence" value="ECO:0007669"/>
    <property type="project" value="UniProtKB-KW"/>
</dbReference>
<comment type="catalytic activity">
    <reaction evidence="8 10">
        <text>ITP + H2O = IDP + phosphate + H(+)</text>
        <dbReference type="Rhea" id="RHEA:28330"/>
        <dbReference type="ChEBI" id="CHEBI:15377"/>
        <dbReference type="ChEBI" id="CHEBI:15378"/>
        <dbReference type="ChEBI" id="CHEBI:43474"/>
        <dbReference type="ChEBI" id="CHEBI:58280"/>
        <dbReference type="ChEBI" id="CHEBI:61402"/>
        <dbReference type="EC" id="3.6.1.73"/>
    </reaction>
</comment>
<comment type="caution">
    <text evidence="12">The sequence shown here is derived from an EMBL/GenBank/DDBJ whole genome shotgun (WGS) entry which is preliminary data.</text>
</comment>
<dbReference type="Proteomes" id="UP000679722">
    <property type="component" value="Unassembled WGS sequence"/>
</dbReference>
<keyword evidence="4 10" id="KW-0378">Hydrolase</keyword>
<comment type="subunit">
    <text evidence="10">Homodimer.</text>
</comment>
<dbReference type="HAMAP" id="MF_00648">
    <property type="entry name" value="Non_canon_purine_NTPase_YjjX"/>
    <property type="match status" value="1"/>
</dbReference>
<evidence type="ECO:0000256" key="2">
    <source>
        <dbReference type="ARBA" id="ARBA00022723"/>
    </source>
</evidence>
<dbReference type="EMBL" id="JAGSSV010000005">
    <property type="protein sequence ID" value="MBR7888416.1"/>
    <property type="molecule type" value="Genomic_DNA"/>
</dbReference>
<dbReference type="PANTHER" id="PTHR34699:SF2">
    <property type="entry name" value="NON-CANONICAL PURINE NTP PHOSPHATASE_PRRC1 DOMAIN-CONTAINING PROTEIN"/>
    <property type="match status" value="1"/>
</dbReference>
<dbReference type="EC" id="3.6.1.73" evidence="10"/>
<proteinExistence type="inferred from homology"/>
<evidence type="ECO:0000313" key="12">
    <source>
        <dbReference type="EMBL" id="MBR7888416.1"/>
    </source>
</evidence>
<dbReference type="PANTHER" id="PTHR34699">
    <property type="match status" value="1"/>
</dbReference>
<dbReference type="InterPro" id="IPR026533">
    <property type="entry name" value="NTPase/PRRC1"/>
</dbReference>
<reference evidence="13" key="1">
    <citation type="submission" date="2023-07" db="EMBL/GenBank/DDBJ databases">
        <title>Marinomonas vulgaris A79, complete genome.</title>
        <authorList>
            <person name="Ying J.-J."/>
        </authorList>
    </citation>
    <scope>NUCLEOTIDE SEQUENCE [LARGE SCALE GENOMIC DNA]</scope>
    <source>
        <strain evidence="13">A79</strain>
    </source>
</reference>
<evidence type="ECO:0000256" key="1">
    <source>
        <dbReference type="ARBA" id="ARBA00001936"/>
    </source>
</evidence>
<dbReference type="SUPFAM" id="SSF52972">
    <property type="entry name" value="ITPase-like"/>
    <property type="match status" value="1"/>
</dbReference>
<dbReference type="InterPro" id="IPR002786">
    <property type="entry name" value="Non_canon_purine_NTPase"/>
</dbReference>
<dbReference type="Gene3D" id="3.90.950.10">
    <property type="match status" value="1"/>
</dbReference>
<comment type="function">
    <text evidence="10">Phosphatase that hydrolyzes non-canonical purine nucleotides such as XTP and ITP to their respective diphosphate derivatives. Probably excludes non-canonical purines from DNA/RNA precursor pool, thus preventing their incorporation into DNA/RNA and avoiding chromosomal lesions.</text>
</comment>
<dbReference type="InterPro" id="IPR050299">
    <property type="entry name" value="YjjX_NTPase"/>
</dbReference>